<evidence type="ECO:0000313" key="1">
    <source>
        <dbReference type="EMBL" id="VDO49798.1"/>
    </source>
</evidence>
<organism evidence="3">
    <name type="scientific">Brugia timori</name>
    <dbReference type="NCBI Taxonomy" id="42155"/>
    <lineage>
        <taxon>Eukaryota</taxon>
        <taxon>Metazoa</taxon>
        <taxon>Ecdysozoa</taxon>
        <taxon>Nematoda</taxon>
        <taxon>Chromadorea</taxon>
        <taxon>Rhabditida</taxon>
        <taxon>Spirurina</taxon>
        <taxon>Spiruromorpha</taxon>
        <taxon>Filarioidea</taxon>
        <taxon>Onchocercidae</taxon>
        <taxon>Brugia</taxon>
    </lineage>
</organism>
<name>A0A0R3R922_9BILA</name>
<gene>
    <name evidence="1" type="ORF">BTMF_LOCUS14507</name>
</gene>
<sequence>MVKIFLQKLIVIAKFDESAEITTAHFADSKRGRMSWIIDENALPWTGQYYYIESKQSPMTNLLVVVDSSNGNHLGICASYAPRGE</sequence>
<dbReference type="WBParaSite" id="BTMF_0001652801-mRNA-1">
    <property type="protein sequence ID" value="BTMF_0001652801-mRNA-1"/>
    <property type="gene ID" value="BTMF_0001652801"/>
</dbReference>
<reference evidence="1 2" key="2">
    <citation type="submission" date="2018-11" db="EMBL/GenBank/DDBJ databases">
        <authorList>
            <consortium name="Pathogen Informatics"/>
        </authorList>
    </citation>
    <scope>NUCLEOTIDE SEQUENCE [LARGE SCALE GENOMIC DNA]</scope>
</reference>
<evidence type="ECO:0000313" key="3">
    <source>
        <dbReference type="WBParaSite" id="BTMF_0001652801-mRNA-1"/>
    </source>
</evidence>
<protein>
    <submittedName>
        <fullName evidence="3">GNAT family N-acetyltransferase</fullName>
    </submittedName>
</protein>
<dbReference type="Proteomes" id="UP000280834">
    <property type="component" value="Unassembled WGS sequence"/>
</dbReference>
<dbReference type="AlphaFoldDB" id="A0A0R3R922"/>
<dbReference type="EMBL" id="UZAG01021270">
    <property type="protein sequence ID" value="VDO49798.1"/>
    <property type="molecule type" value="Genomic_DNA"/>
</dbReference>
<accession>A0A0R3R922</accession>
<proteinExistence type="predicted"/>
<keyword evidence="2" id="KW-1185">Reference proteome</keyword>
<evidence type="ECO:0000313" key="2">
    <source>
        <dbReference type="Proteomes" id="UP000280834"/>
    </source>
</evidence>
<dbReference type="STRING" id="42155.A0A0R3R922"/>
<reference evidence="3" key="1">
    <citation type="submission" date="2017-02" db="UniProtKB">
        <authorList>
            <consortium name="WormBaseParasite"/>
        </authorList>
    </citation>
    <scope>IDENTIFICATION</scope>
</reference>